<dbReference type="Pfam" id="PF07638">
    <property type="entry name" value="Sigma70_ECF"/>
    <property type="match status" value="1"/>
</dbReference>
<dbReference type="PANTHER" id="PTHR43133:SF39">
    <property type="entry name" value="SIMILAR TO RNA POLYMERASE SIGMA-E FACTOR"/>
    <property type="match status" value="1"/>
</dbReference>
<evidence type="ECO:0000259" key="4">
    <source>
        <dbReference type="Pfam" id="PF07638"/>
    </source>
</evidence>
<organism evidence="5 6">
    <name type="scientific">Denitratimonas tolerans</name>
    <dbReference type="NCBI Taxonomy" id="1338420"/>
    <lineage>
        <taxon>Bacteria</taxon>
        <taxon>Pseudomonadati</taxon>
        <taxon>Pseudomonadota</taxon>
        <taxon>Gammaproteobacteria</taxon>
        <taxon>Lysobacterales</taxon>
        <taxon>Lysobacteraceae</taxon>
        <taxon>Denitratimonas</taxon>
    </lineage>
</organism>
<dbReference type="SUPFAM" id="SSF88659">
    <property type="entry name" value="Sigma3 and sigma4 domains of RNA polymerase sigma factors"/>
    <property type="match status" value="1"/>
</dbReference>
<name>A0AAW9R844_9GAMM</name>
<sequence length="194" mass="21525">MAGEATQLLHDWRAGSLEARDRLVALLYGELRGLAARQFGRERADHTLQPTALVSEAYQRLAALERIDWRDRAHFIGVAARLMREILIDHARRHQAEKRDGGQRVTLFTNLPAQEGALDALALEQALQRLEALAPDKARVVELRFYGGLSIEETAEVMEISPATVKRHWQAARVWLFDALGAERSGAGGGESGP</sequence>
<feature type="domain" description="RNA polymerase sigma-70 ECF-like HTH" evidence="4">
    <location>
        <begin position="4"/>
        <end position="180"/>
    </location>
</feature>
<evidence type="ECO:0000256" key="2">
    <source>
        <dbReference type="ARBA" id="ARBA00023082"/>
    </source>
</evidence>
<dbReference type="RefSeq" id="WP_337335371.1">
    <property type="nucleotide sequence ID" value="NZ_JBBDHC010000010.1"/>
</dbReference>
<keyword evidence="1" id="KW-0805">Transcription regulation</keyword>
<evidence type="ECO:0000256" key="3">
    <source>
        <dbReference type="ARBA" id="ARBA00023163"/>
    </source>
</evidence>
<keyword evidence="2" id="KW-0731">Sigma factor</keyword>
<dbReference type="InterPro" id="IPR011517">
    <property type="entry name" value="RNA_pol_sigma70_ECF-like"/>
</dbReference>
<keyword evidence="3" id="KW-0804">Transcription</keyword>
<dbReference type="InterPro" id="IPR013324">
    <property type="entry name" value="RNA_pol_sigma_r3/r4-like"/>
</dbReference>
<dbReference type="EMBL" id="JBBDHC010000010">
    <property type="protein sequence ID" value="MEJ1249654.1"/>
    <property type="molecule type" value="Genomic_DNA"/>
</dbReference>
<evidence type="ECO:0000256" key="1">
    <source>
        <dbReference type="ARBA" id="ARBA00023015"/>
    </source>
</evidence>
<dbReference type="GO" id="GO:0016987">
    <property type="term" value="F:sigma factor activity"/>
    <property type="evidence" value="ECO:0007669"/>
    <property type="project" value="UniProtKB-KW"/>
</dbReference>
<dbReference type="InterPro" id="IPR014284">
    <property type="entry name" value="RNA_pol_sigma-70_dom"/>
</dbReference>
<accession>A0AAW9R844</accession>
<evidence type="ECO:0000313" key="5">
    <source>
        <dbReference type="EMBL" id="MEJ1249654.1"/>
    </source>
</evidence>
<proteinExistence type="predicted"/>
<dbReference type="NCBIfam" id="TIGR02999">
    <property type="entry name" value="Sig-70_X6"/>
    <property type="match status" value="1"/>
</dbReference>
<dbReference type="Gene3D" id="1.10.10.10">
    <property type="entry name" value="Winged helix-like DNA-binding domain superfamily/Winged helix DNA-binding domain"/>
    <property type="match status" value="1"/>
</dbReference>
<gene>
    <name evidence="5" type="ORF">WB794_08215</name>
</gene>
<dbReference type="InterPro" id="IPR036388">
    <property type="entry name" value="WH-like_DNA-bd_sf"/>
</dbReference>
<dbReference type="InterPro" id="IPR053812">
    <property type="entry name" value="HTH_Sigma70_ECF-like"/>
</dbReference>
<reference evidence="5 6" key="1">
    <citation type="journal article" date="2016" name="Antonie Van Leeuwenhoek">
        <title>Denitratimonas tolerans gen. nov., sp. nov., a denitrifying bacterium isolated from a bioreactor for tannery wastewater treatment.</title>
        <authorList>
            <person name="Han S.I."/>
            <person name="Kim J.O."/>
            <person name="Lee Y.R."/>
            <person name="Ekpeghere K.I."/>
            <person name="Koh S.C."/>
            <person name="Whang K.S."/>
        </authorList>
    </citation>
    <scope>NUCLEOTIDE SEQUENCE [LARGE SCALE GENOMIC DNA]</scope>
    <source>
        <strain evidence="5 6">KACC 17565</strain>
    </source>
</reference>
<dbReference type="AlphaFoldDB" id="A0AAW9R844"/>
<evidence type="ECO:0000313" key="6">
    <source>
        <dbReference type="Proteomes" id="UP001364472"/>
    </source>
</evidence>
<protein>
    <submittedName>
        <fullName evidence="5">Sigma-70 family RNA polymerase sigma factor</fullName>
    </submittedName>
</protein>
<dbReference type="GO" id="GO:0006352">
    <property type="term" value="P:DNA-templated transcription initiation"/>
    <property type="evidence" value="ECO:0007669"/>
    <property type="project" value="InterPro"/>
</dbReference>
<dbReference type="Proteomes" id="UP001364472">
    <property type="component" value="Unassembled WGS sequence"/>
</dbReference>
<dbReference type="InterPro" id="IPR039425">
    <property type="entry name" value="RNA_pol_sigma-70-like"/>
</dbReference>
<keyword evidence="6" id="KW-1185">Reference proteome</keyword>
<dbReference type="NCBIfam" id="TIGR02937">
    <property type="entry name" value="sigma70-ECF"/>
    <property type="match status" value="1"/>
</dbReference>
<comment type="caution">
    <text evidence="5">The sequence shown here is derived from an EMBL/GenBank/DDBJ whole genome shotgun (WGS) entry which is preliminary data.</text>
</comment>
<dbReference type="PANTHER" id="PTHR43133">
    <property type="entry name" value="RNA POLYMERASE ECF-TYPE SIGMA FACTO"/>
    <property type="match status" value="1"/>
</dbReference>